<accession>A0A1H3VR28</accession>
<feature type="chain" id="PRO_5011507673" description="Carboxypeptidase regulatory-like domain-containing protein" evidence="1">
    <location>
        <begin position="21"/>
        <end position="152"/>
    </location>
</feature>
<dbReference type="Proteomes" id="UP000198658">
    <property type="component" value="Unassembled WGS sequence"/>
</dbReference>
<proteinExistence type="predicted"/>
<evidence type="ECO:0000313" key="3">
    <source>
        <dbReference type="Proteomes" id="UP000198658"/>
    </source>
</evidence>
<sequence>MEICRAISLLFCLLSAPAVALSVPEIQYNGDLRFVSGGVGIDERRALEEVAPGFDLKVVLSTESGHLLGGGQIKVRDSRGNLVLNTISDGPVFLLDVPAGSYTIEAVVGDRVQGTRFEANGGAEPQPAYLTWHIEEQYRHYSSLNPDASAAL</sequence>
<keyword evidence="3" id="KW-1185">Reference proteome</keyword>
<feature type="signal peptide" evidence="1">
    <location>
        <begin position="1"/>
        <end position="20"/>
    </location>
</feature>
<evidence type="ECO:0000313" key="2">
    <source>
        <dbReference type="EMBL" id="SDZ76704.1"/>
    </source>
</evidence>
<dbReference type="STRING" id="658218.SAMN05216562_0149"/>
<dbReference type="AlphaFoldDB" id="A0A1H3VR28"/>
<name>A0A1H3VR28_9GAMM</name>
<keyword evidence="1" id="KW-0732">Signal</keyword>
<protein>
    <recommendedName>
        <fullName evidence="4">Carboxypeptidase regulatory-like domain-containing protein</fullName>
    </recommendedName>
</protein>
<organism evidence="2 3">
    <name type="scientific">Microbulbifer marinus</name>
    <dbReference type="NCBI Taxonomy" id="658218"/>
    <lineage>
        <taxon>Bacteria</taxon>
        <taxon>Pseudomonadati</taxon>
        <taxon>Pseudomonadota</taxon>
        <taxon>Gammaproteobacteria</taxon>
        <taxon>Cellvibrionales</taxon>
        <taxon>Microbulbiferaceae</taxon>
        <taxon>Microbulbifer</taxon>
    </lineage>
</organism>
<dbReference type="EMBL" id="FNQO01000001">
    <property type="protein sequence ID" value="SDZ76704.1"/>
    <property type="molecule type" value="Genomic_DNA"/>
</dbReference>
<evidence type="ECO:0000256" key="1">
    <source>
        <dbReference type="SAM" id="SignalP"/>
    </source>
</evidence>
<gene>
    <name evidence="2" type="ORF">SAMN05216562_0149</name>
</gene>
<reference evidence="3" key="1">
    <citation type="submission" date="2016-10" db="EMBL/GenBank/DDBJ databases">
        <authorList>
            <person name="Varghese N."/>
            <person name="Submissions S."/>
        </authorList>
    </citation>
    <scope>NUCLEOTIDE SEQUENCE [LARGE SCALE GENOMIC DNA]</scope>
    <source>
        <strain evidence="3">CGMCC 1.10657</strain>
    </source>
</reference>
<dbReference type="RefSeq" id="WP_091384001.1">
    <property type="nucleotide sequence ID" value="NZ_FNQO01000001.1"/>
</dbReference>
<evidence type="ECO:0008006" key="4">
    <source>
        <dbReference type="Google" id="ProtNLM"/>
    </source>
</evidence>
<dbReference type="OrthoDB" id="5568005at2"/>